<dbReference type="InterPro" id="IPR001357">
    <property type="entry name" value="BRCT_dom"/>
</dbReference>
<dbReference type="InterPro" id="IPR036420">
    <property type="entry name" value="BRCT_dom_sf"/>
</dbReference>
<feature type="compositionally biased region" description="Low complexity" evidence="2">
    <location>
        <begin position="623"/>
        <end position="638"/>
    </location>
</feature>
<evidence type="ECO:0000259" key="3">
    <source>
        <dbReference type="PROSITE" id="PS50172"/>
    </source>
</evidence>
<feature type="region of interest" description="Disordered" evidence="2">
    <location>
        <begin position="623"/>
        <end position="650"/>
    </location>
</feature>
<accession>A0AA88GP33</accession>
<dbReference type="PROSITE" id="PS50172">
    <property type="entry name" value="BRCT"/>
    <property type="match status" value="7"/>
</dbReference>
<feature type="region of interest" description="Disordered" evidence="2">
    <location>
        <begin position="986"/>
        <end position="1017"/>
    </location>
</feature>
<dbReference type="SMART" id="SM00292">
    <property type="entry name" value="BRCT"/>
    <property type="match status" value="6"/>
</dbReference>
<dbReference type="GO" id="GO:0033314">
    <property type="term" value="P:mitotic DNA replication checkpoint signaling"/>
    <property type="evidence" value="ECO:0007669"/>
    <property type="project" value="TreeGrafter"/>
</dbReference>
<feature type="domain" description="BRCT" evidence="3">
    <location>
        <begin position="1"/>
        <end position="86"/>
    </location>
</feature>
<protein>
    <recommendedName>
        <fullName evidence="3">BRCT domain-containing protein</fullName>
    </recommendedName>
</protein>
<feature type="domain" description="BRCT" evidence="3">
    <location>
        <begin position="808"/>
        <end position="886"/>
    </location>
</feature>
<feature type="domain" description="BRCT" evidence="3">
    <location>
        <begin position="84"/>
        <end position="172"/>
    </location>
</feature>
<feature type="domain" description="BRCT" evidence="3">
    <location>
        <begin position="519"/>
        <end position="599"/>
    </location>
</feature>
<evidence type="ECO:0000256" key="2">
    <source>
        <dbReference type="SAM" id="MobiDB-lite"/>
    </source>
</evidence>
<dbReference type="Pfam" id="PF12738">
    <property type="entry name" value="PTCB-BRCT"/>
    <property type="match status" value="1"/>
</dbReference>
<dbReference type="Gene3D" id="3.40.50.10190">
    <property type="entry name" value="BRCT domain"/>
    <property type="match status" value="6"/>
</dbReference>
<proteinExistence type="predicted"/>
<reference evidence="4 5" key="1">
    <citation type="journal article" date="2018" name="BMC Genomics">
        <title>The genome of Naegleria lovaniensis, the basis for a comparative approach to unravel pathogenicity factors of the human pathogenic amoeba N. fowleri.</title>
        <authorList>
            <person name="Liechti N."/>
            <person name="Schurch N."/>
            <person name="Bruggmann R."/>
            <person name="Wittwer M."/>
        </authorList>
    </citation>
    <scope>NUCLEOTIDE SEQUENCE [LARGE SCALE GENOMIC DNA]</scope>
    <source>
        <strain evidence="4 5">ATCC 30569</strain>
    </source>
</reference>
<dbReference type="RefSeq" id="XP_044547561.1">
    <property type="nucleotide sequence ID" value="XM_044695450.1"/>
</dbReference>
<evidence type="ECO:0000313" key="4">
    <source>
        <dbReference type="EMBL" id="KAG2381882.1"/>
    </source>
</evidence>
<dbReference type="GeneID" id="68098129"/>
<evidence type="ECO:0000313" key="5">
    <source>
        <dbReference type="Proteomes" id="UP000816034"/>
    </source>
</evidence>
<dbReference type="AlphaFoldDB" id="A0AA88GP33"/>
<dbReference type="InterPro" id="IPR059215">
    <property type="entry name" value="BRCT2_TopBP1-like"/>
</dbReference>
<dbReference type="CDD" id="cd17738">
    <property type="entry name" value="BRCT_TopBP1_rpt7"/>
    <property type="match status" value="1"/>
</dbReference>
<keyword evidence="1" id="KW-0677">Repeat</keyword>
<dbReference type="PANTHER" id="PTHR13561">
    <property type="entry name" value="DNA REPLICATION REGULATOR DPB11-RELATED"/>
    <property type="match status" value="1"/>
</dbReference>
<keyword evidence="5" id="KW-1185">Reference proteome</keyword>
<feature type="region of interest" description="Disordered" evidence="2">
    <location>
        <begin position="198"/>
        <end position="225"/>
    </location>
</feature>
<gene>
    <name evidence="4" type="ORF">C9374_005674</name>
</gene>
<evidence type="ECO:0000256" key="1">
    <source>
        <dbReference type="ARBA" id="ARBA00022737"/>
    </source>
</evidence>
<feature type="domain" description="BRCT" evidence="3">
    <location>
        <begin position="243"/>
        <end position="335"/>
    </location>
</feature>
<dbReference type="SUPFAM" id="SSF52113">
    <property type="entry name" value="BRCT domain"/>
    <property type="match status" value="5"/>
</dbReference>
<dbReference type="Proteomes" id="UP000816034">
    <property type="component" value="Unassembled WGS sequence"/>
</dbReference>
<name>A0AA88GP33_NAELO</name>
<feature type="domain" description="BRCT" evidence="3">
    <location>
        <begin position="908"/>
        <end position="974"/>
    </location>
</feature>
<dbReference type="CDD" id="cd00027">
    <property type="entry name" value="BRCT"/>
    <property type="match status" value="2"/>
</dbReference>
<dbReference type="GO" id="GO:0007095">
    <property type="term" value="P:mitotic G2 DNA damage checkpoint signaling"/>
    <property type="evidence" value="ECO:0007669"/>
    <property type="project" value="TreeGrafter"/>
</dbReference>
<dbReference type="GO" id="GO:0006270">
    <property type="term" value="P:DNA replication initiation"/>
    <property type="evidence" value="ECO:0007669"/>
    <property type="project" value="TreeGrafter"/>
</dbReference>
<sequence>MDRKIRQVCFTAFNSERKVELAEKATKLGLIVEFNFETRTDVLVVARVGTDKYRQAIANDVPVVKEEWLLESMKEGKLLDVSKFIAPALYGCKICATGFKEEMRNRIKRMCELNGAIYNPALMAGYTHLIAKKKGSEKFEFALQNDINIVTSKWIEDSVKLEYAQDESHYFLPSLTDDEKEKCKEILAKFQSKSALSEGDITTPTSTTSTKPFPTSVQPTQVNKNDSLDTADFSASQFSTEDADMSLLNGLVFYLIGFTHSITEVRKTIRNYGGIASFSLLPTINYIIVDETMDTKDMLRSVMEKLSYEPPVVPSKWLRDSIKNMEIQPIDLYKTNFHNDNKTDNNHNVDVTSATTTKASPITTQTDFIELDISEEDLAEALKSQTRASQLENKHQDTEISNIPPMANELKNSVKTFSNYSLQLSDLLSSTDKQQAKIIIERNGGKIVKTSPDFIIYPQSSKAARDNNPKIRTLTWLKDCENSNSVKNVKDSILYTPTFRLGFNKIPSKEEGVATMKNEDVVVVISGYPEDKPLLSTIVELLGAKTSGALRKTSTILVCEDTSDKYIFAVKNNIPIVTKYWLMESYKAGYFLPPSDFKQVISENKETSTSTLTTSTSTTVNTVDATTATNINTAPPTSVDTPTPSKSEQKEVCKTETTPTKMEILTDENARDTISPSKPPTVATPVNITSLSNVKSKVLDLLPKKKSNVTNKTADIFSEPSSDTTFVAKKNLESNIFISNDPMDSNSGSVNSVSDFGAEYDQKLKKEKLSKLAHFNTPAYATQLETQIICHDSESHKDLWKSSYDQKVFLLTSVSDKATVAACIERLGGKVEDTYSSSITHLIMGSPSTTEKFFCCVASGCWILRPEYISASYKQKQWLEEEPYQYNDGKLDAEVALHLSTARRIRETKQRPFANLCVYLADESPSYANIILAGGGKILTNVDNLEQDLCTHIFYTTPESKKLKKLRKMYPNIPCAETSIISSLLSPTSEGKRRVEPSAPETAPEQPGTKKRKFVKK</sequence>
<feature type="compositionally biased region" description="Low complexity" evidence="2">
    <location>
        <begin position="202"/>
        <end position="216"/>
    </location>
</feature>
<dbReference type="EMBL" id="PYSW02000025">
    <property type="protein sequence ID" value="KAG2381882.1"/>
    <property type="molecule type" value="Genomic_DNA"/>
</dbReference>
<comment type="caution">
    <text evidence="4">The sequence shown here is derived from an EMBL/GenBank/DDBJ whole genome shotgun (WGS) entry which is preliminary data.</text>
</comment>
<feature type="domain" description="BRCT" evidence="3">
    <location>
        <begin position="412"/>
        <end position="494"/>
    </location>
</feature>
<dbReference type="Pfam" id="PF00533">
    <property type="entry name" value="BRCT"/>
    <property type="match status" value="3"/>
</dbReference>
<organism evidence="4 5">
    <name type="scientific">Naegleria lovaniensis</name>
    <name type="common">Amoeba</name>
    <dbReference type="NCBI Taxonomy" id="51637"/>
    <lineage>
        <taxon>Eukaryota</taxon>
        <taxon>Discoba</taxon>
        <taxon>Heterolobosea</taxon>
        <taxon>Tetramitia</taxon>
        <taxon>Eutetramitia</taxon>
        <taxon>Vahlkampfiidae</taxon>
        <taxon>Naegleria</taxon>
    </lineage>
</organism>
<dbReference type="CDD" id="cd17731">
    <property type="entry name" value="BRCT_TopBP1_rpt2_like"/>
    <property type="match status" value="1"/>
</dbReference>
<dbReference type="PANTHER" id="PTHR13561:SF20">
    <property type="entry name" value="DNA TOPOISOMERASE 2-BINDING PROTEIN 1"/>
    <property type="match status" value="1"/>
</dbReference>